<keyword evidence="1" id="KW-0812">Transmembrane</keyword>
<dbReference type="Proteomes" id="UP001419268">
    <property type="component" value="Unassembled WGS sequence"/>
</dbReference>
<organism evidence="2 3">
    <name type="scientific">Stephania cephalantha</name>
    <dbReference type="NCBI Taxonomy" id="152367"/>
    <lineage>
        <taxon>Eukaryota</taxon>
        <taxon>Viridiplantae</taxon>
        <taxon>Streptophyta</taxon>
        <taxon>Embryophyta</taxon>
        <taxon>Tracheophyta</taxon>
        <taxon>Spermatophyta</taxon>
        <taxon>Magnoliopsida</taxon>
        <taxon>Ranunculales</taxon>
        <taxon>Menispermaceae</taxon>
        <taxon>Menispermoideae</taxon>
        <taxon>Cissampelideae</taxon>
        <taxon>Stephania</taxon>
    </lineage>
</organism>
<protein>
    <submittedName>
        <fullName evidence="2">Uncharacterized protein</fullName>
    </submittedName>
</protein>
<keyword evidence="3" id="KW-1185">Reference proteome</keyword>
<evidence type="ECO:0000256" key="1">
    <source>
        <dbReference type="SAM" id="Phobius"/>
    </source>
</evidence>
<name>A0AAP0KTM8_9MAGN</name>
<keyword evidence="1" id="KW-1133">Transmembrane helix</keyword>
<proteinExistence type="predicted"/>
<keyword evidence="1" id="KW-0472">Membrane</keyword>
<evidence type="ECO:0000313" key="3">
    <source>
        <dbReference type="Proteomes" id="UP001419268"/>
    </source>
</evidence>
<dbReference type="EMBL" id="JBBNAG010000002">
    <property type="protein sequence ID" value="KAK9158518.1"/>
    <property type="molecule type" value="Genomic_DNA"/>
</dbReference>
<reference evidence="2 3" key="1">
    <citation type="submission" date="2024-01" db="EMBL/GenBank/DDBJ databases">
        <title>Genome assemblies of Stephania.</title>
        <authorList>
            <person name="Yang L."/>
        </authorList>
    </citation>
    <scope>NUCLEOTIDE SEQUENCE [LARGE SCALE GENOMIC DNA]</scope>
    <source>
        <strain evidence="2">JXDWG</strain>
        <tissue evidence="2">Leaf</tissue>
    </source>
</reference>
<feature type="transmembrane region" description="Helical" evidence="1">
    <location>
        <begin position="21"/>
        <end position="39"/>
    </location>
</feature>
<comment type="caution">
    <text evidence="2">The sequence shown here is derived from an EMBL/GenBank/DDBJ whole genome shotgun (WGS) entry which is preliminary data.</text>
</comment>
<dbReference type="AlphaFoldDB" id="A0AAP0KTM8"/>
<gene>
    <name evidence="2" type="ORF">Scep_005092</name>
</gene>
<accession>A0AAP0KTM8</accession>
<sequence>MLVCFRQMFDEMPNRDEKGKWVFGERALIVLLLLLFFVGEGRERSVCEKGRKGKGGILSEEGELTTD</sequence>
<evidence type="ECO:0000313" key="2">
    <source>
        <dbReference type="EMBL" id="KAK9158518.1"/>
    </source>
</evidence>